<evidence type="ECO:0000256" key="1">
    <source>
        <dbReference type="ARBA" id="ARBA00004459"/>
    </source>
</evidence>
<dbReference type="Proteomes" id="UP001556692">
    <property type="component" value="Unassembled WGS sequence"/>
</dbReference>
<keyword evidence="5" id="KW-0998">Cell outer membrane</keyword>
<comment type="similarity">
    <text evidence="7">Belongs to the rhizobiaceae omp10 lipoprotein family.</text>
</comment>
<evidence type="ECO:0000313" key="9">
    <source>
        <dbReference type="EMBL" id="MEX0404105.1"/>
    </source>
</evidence>
<sequence length="124" mass="12839">MRTVRLLAASVALATLAGCQMAGPGSGPVVRAPSGVDGDWVGTDGVAVSRFSNGAFETYARDTGNKLAQGSYSMRDSRTIDITLTSLIRQTTSSVVCSMVTSTQLNCTSSSGNQFVLVRRAGVS</sequence>
<evidence type="ECO:0000256" key="8">
    <source>
        <dbReference type="SAM" id="SignalP"/>
    </source>
</evidence>
<keyword evidence="10" id="KW-1185">Reference proteome</keyword>
<evidence type="ECO:0000256" key="4">
    <source>
        <dbReference type="ARBA" id="ARBA00023139"/>
    </source>
</evidence>
<evidence type="ECO:0000256" key="2">
    <source>
        <dbReference type="ARBA" id="ARBA00022729"/>
    </source>
</evidence>
<organism evidence="9 10">
    <name type="scientific">Aquibium pacificus</name>
    <dbReference type="NCBI Taxonomy" id="3153579"/>
    <lineage>
        <taxon>Bacteria</taxon>
        <taxon>Pseudomonadati</taxon>
        <taxon>Pseudomonadota</taxon>
        <taxon>Alphaproteobacteria</taxon>
        <taxon>Hyphomicrobiales</taxon>
        <taxon>Phyllobacteriaceae</taxon>
        <taxon>Aquibium</taxon>
    </lineage>
</organism>
<evidence type="ECO:0000256" key="5">
    <source>
        <dbReference type="ARBA" id="ARBA00023237"/>
    </source>
</evidence>
<proteinExistence type="inferred from homology"/>
<dbReference type="Pfam" id="PF26368">
    <property type="entry name" value="OMP10"/>
    <property type="match status" value="1"/>
</dbReference>
<name>A0ABV3SEP9_9HYPH</name>
<keyword evidence="4" id="KW-0564">Palmitate</keyword>
<dbReference type="InterPro" id="IPR049857">
    <property type="entry name" value="Omp10-like"/>
</dbReference>
<comment type="caution">
    <text evidence="9">The sequence shown here is derived from an EMBL/GenBank/DDBJ whole genome shotgun (WGS) entry which is preliminary data.</text>
</comment>
<evidence type="ECO:0000256" key="7">
    <source>
        <dbReference type="ARBA" id="ARBA00044505"/>
    </source>
</evidence>
<keyword evidence="2 8" id="KW-0732">Signal</keyword>
<gene>
    <name evidence="9" type="ORF">ABGN05_00355</name>
</gene>
<dbReference type="EMBL" id="JBDPGJ010000001">
    <property type="protein sequence ID" value="MEX0404105.1"/>
    <property type="molecule type" value="Genomic_DNA"/>
</dbReference>
<comment type="subcellular location">
    <subcellularLocation>
        <location evidence="1">Cell outer membrane</location>
        <topology evidence="1">Lipid-anchor</topology>
    </subcellularLocation>
</comment>
<dbReference type="PROSITE" id="PS51257">
    <property type="entry name" value="PROKAR_LIPOPROTEIN"/>
    <property type="match status" value="1"/>
</dbReference>
<keyword evidence="3" id="KW-0472">Membrane</keyword>
<feature type="signal peptide" evidence="8">
    <location>
        <begin position="1"/>
        <end position="22"/>
    </location>
</feature>
<protein>
    <recommendedName>
        <fullName evidence="11">Outer membrane lipoprotein</fullName>
    </recommendedName>
</protein>
<feature type="chain" id="PRO_5046043558" description="Outer membrane lipoprotein" evidence="8">
    <location>
        <begin position="23"/>
        <end position="124"/>
    </location>
</feature>
<evidence type="ECO:0008006" key="11">
    <source>
        <dbReference type="Google" id="ProtNLM"/>
    </source>
</evidence>
<dbReference type="RefSeq" id="WP_367952010.1">
    <property type="nucleotide sequence ID" value="NZ_JBDPGJ010000001.1"/>
</dbReference>
<evidence type="ECO:0000256" key="3">
    <source>
        <dbReference type="ARBA" id="ARBA00023136"/>
    </source>
</evidence>
<keyword evidence="6" id="KW-0449">Lipoprotein</keyword>
<evidence type="ECO:0000313" key="10">
    <source>
        <dbReference type="Proteomes" id="UP001556692"/>
    </source>
</evidence>
<reference evidence="9 10" key="1">
    <citation type="submission" date="2024-05" db="EMBL/GenBank/DDBJ databases">
        <authorList>
            <person name="Jiang F."/>
        </authorList>
    </citation>
    <scope>NUCLEOTIDE SEQUENCE [LARGE SCALE GENOMIC DNA]</scope>
    <source>
        <strain evidence="9 10">LZ166</strain>
    </source>
</reference>
<accession>A0ABV3SEP9</accession>
<evidence type="ECO:0000256" key="6">
    <source>
        <dbReference type="ARBA" id="ARBA00023288"/>
    </source>
</evidence>